<dbReference type="Proteomes" id="UP000217771">
    <property type="component" value="Unassembled WGS sequence"/>
</dbReference>
<evidence type="ECO:0000313" key="2">
    <source>
        <dbReference type="Proteomes" id="UP000217771"/>
    </source>
</evidence>
<dbReference type="RefSeq" id="WP_095619240.1">
    <property type="nucleotide sequence ID" value="NZ_NSKB01000001.1"/>
</dbReference>
<proteinExistence type="predicted"/>
<accession>A0A2A2F3J3</accession>
<dbReference type="EMBL" id="NSKB01000001">
    <property type="protein sequence ID" value="PAU79227.1"/>
    <property type="molecule type" value="Genomic_DNA"/>
</dbReference>
<comment type="caution">
    <text evidence="1">The sequence shown here is derived from an EMBL/GenBank/DDBJ whole genome shotgun (WGS) entry which is preliminary data.</text>
</comment>
<protein>
    <submittedName>
        <fullName evidence="1">Uncharacterized protein</fullName>
    </submittedName>
</protein>
<reference evidence="1 2" key="1">
    <citation type="submission" date="2017-08" db="EMBL/GenBank/DDBJ databases">
        <title>Halomonas alkalisoli sp. nov., isolated from saline alkaline soil.</title>
        <authorList>
            <person name="Wang D."/>
            <person name="Zhang G."/>
        </authorList>
    </citation>
    <scope>NUCLEOTIDE SEQUENCE [LARGE SCALE GENOMIC DNA]</scope>
    <source>
        <strain evidence="1 2">WRN001</strain>
    </source>
</reference>
<name>A0A2A2F3J3_9GAMM</name>
<sequence length="80" mass="8738">MENQRLLAHSLALYSATSLPDALRMTGSEAEAFFEGKAYADWRKGKEQELKLQAAVSDRLNGVIRACGAIVKTVASLGRR</sequence>
<gene>
    <name evidence="1" type="ORF">CK498_02330</name>
</gene>
<keyword evidence="2" id="KW-1185">Reference proteome</keyword>
<dbReference type="AlphaFoldDB" id="A0A2A2F3J3"/>
<evidence type="ECO:0000313" key="1">
    <source>
        <dbReference type="EMBL" id="PAU79227.1"/>
    </source>
</evidence>
<organism evidence="1 2">
    <name type="scientific">Halomonas salipaludis</name>
    <dbReference type="NCBI Taxonomy" id="2032625"/>
    <lineage>
        <taxon>Bacteria</taxon>
        <taxon>Pseudomonadati</taxon>
        <taxon>Pseudomonadota</taxon>
        <taxon>Gammaproteobacteria</taxon>
        <taxon>Oceanospirillales</taxon>
        <taxon>Halomonadaceae</taxon>
        <taxon>Halomonas</taxon>
    </lineage>
</organism>